<dbReference type="Pfam" id="PF18953">
    <property type="entry name" value="SAP_new25"/>
    <property type="match status" value="1"/>
</dbReference>
<feature type="region of interest" description="Disordered" evidence="1">
    <location>
        <begin position="1"/>
        <end position="33"/>
    </location>
</feature>
<accession>A0A9P5N6G3</accession>
<protein>
    <submittedName>
        <fullName evidence="2">Uncharacterized protein</fullName>
    </submittedName>
</protein>
<dbReference type="AlphaFoldDB" id="A0A9P5N6G3"/>
<name>A0A9P5N6G3_9AGAM</name>
<evidence type="ECO:0000313" key="3">
    <source>
        <dbReference type="Proteomes" id="UP000759537"/>
    </source>
</evidence>
<gene>
    <name evidence="2" type="ORF">DFH94DRAFT_849749</name>
</gene>
<reference evidence="2" key="1">
    <citation type="submission" date="2019-10" db="EMBL/GenBank/DDBJ databases">
        <authorList>
            <consortium name="DOE Joint Genome Institute"/>
            <person name="Kuo A."/>
            <person name="Miyauchi S."/>
            <person name="Kiss E."/>
            <person name="Drula E."/>
            <person name="Kohler A."/>
            <person name="Sanchez-Garcia M."/>
            <person name="Andreopoulos B."/>
            <person name="Barry K.W."/>
            <person name="Bonito G."/>
            <person name="Buee M."/>
            <person name="Carver A."/>
            <person name="Chen C."/>
            <person name="Cichocki N."/>
            <person name="Clum A."/>
            <person name="Culley D."/>
            <person name="Crous P.W."/>
            <person name="Fauchery L."/>
            <person name="Girlanda M."/>
            <person name="Hayes R."/>
            <person name="Keri Z."/>
            <person name="LaButti K."/>
            <person name="Lipzen A."/>
            <person name="Lombard V."/>
            <person name="Magnuson J."/>
            <person name="Maillard F."/>
            <person name="Morin E."/>
            <person name="Murat C."/>
            <person name="Nolan M."/>
            <person name="Ohm R."/>
            <person name="Pangilinan J."/>
            <person name="Pereira M."/>
            <person name="Perotto S."/>
            <person name="Peter M."/>
            <person name="Riley R."/>
            <person name="Sitrit Y."/>
            <person name="Stielow B."/>
            <person name="Szollosi G."/>
            <person name="Zifcakova L."/>
            <person name="Stursova M."/>
            <person name="Spatafora J.W."/>
            <person name="Tedersoo L."/>
            <person name="Vaario L.-M."/>
            <person name="Yamada A."/>
            <person name="Yan M."/>
            <person name="Wang P."/>
            <person name="Xu J."/>
            <person name="Bruns T."/>
            <person name="Baldrian P."/>
            <person name="Vilgalys R."/>
            <person name="Henrissat B."/>
            <person name="Grigoriev I.V."/>
            <person name="Hibbett D."/>
            <person name="Nagy L.G."/>
            <person name="Martin F.M."/>
        </authorList>
    </citation>
    <scope>NUCLEOTIDE SEQUENCE</scope>
    <source>
        <strain evidence="2">Prilba</strain>
    </source>
</reference>
<comment type="caution">
    <text evidence="2">The sequence shown here is derived from an EMBL/GenBank/DDBJ whole genome shotgun (WGS) entry which is preliminary data.</text>
</comment>
<evidence type="ECO:0000313" key="2">
    <source>
        <dbReference type="EMBL" id="KAF8487350.1"/>
    </source>
</evidence>
<dbReference type="Proteomes" id="UP000759537">
    <property type="component" value="Unassembled WGS sequence"/>
</dbReference>
<evidence type="ECO:0000256" key="1">
    <source>
        <dbReference type="SAM" id="MobiDB-lite"/>
    </source>
</evidence>
<feature type="compositionally biased region" description="Acidic residues" evidence="1">
    <location>
        <begin position="9"/>
        <end position="21"/>
    </location>
</feature>
<keyword evidence="3" id="KW-1185">Reference proteome</keyword>
<dbReference type="EMBL" id="WHVB01000001">
    <property type="protein sequence ID" value="KAF8487350.1"/>
    <property type="molecule type" value="Genomic_DNA"/>
</dbReference>
<feature type="compositionally biased region" description="Low complexity" evidence="1">
    <location>
        <begin position="22"/>
        <end position="33"/>
    </location>
</feature>
<dbReference type="OrthoDB" id="2693302at2759"/>
<proteinExistence type="predicted"/>
<reference evidence="2" key="2">
    <citation type="journal article" date="2020" name="Nat. Commun.">
        <title>Large-scale genome sequencing of mycorrhizal fungi provides insights into the early evolution of symbiotic traits.</title>
        <authorList>
            <person name="Miyauchi S."/>
            <person name="Kiss E."/>
            <person name="Kuo A."/>
            <person name="Drula E."/>
            <person name="Kohler A."/>
            <person name="Sanchez-Garcia M."/>
            <person name="Morin E."/>
            <person name="Andreopoulos B."/>
            <person name="Barry K.W."/>
            <person name="Bonito G."/>
            <person name="Buee M."/>
            <person name="Carver A."/>
            <person name="Chen C."/>
            <person name="Cichocki N."/>
            <person name="Clum A."/>
            <person name="Culley D."/>
            <person name="Crous P.W."/>
            <person name="Fauchery L."/>
            <person name="Girlanda M."/>
            <person name="Hayes R.D."/>
            <person name="Keri Z."/>
            <person name="LaButti K."/>
            <person name="Lipzen A."/>
            <person name="Lombard V."/>
            <person name="Magnuson J."/>
            <person name="Maillard F."/>
            <person name="Murat C."/>
            <person name="Nolan M."/>
            <person name="Ohm R.A."/>
            <person name="Pangilinan J."/>
            <person name="Pereira M.F."/>
            <person name="Perotto S."/>
            <person name="Peter M."/>
            <person name="Pfister S."/>
            <person name="Riley R."/>
            <person name="Sitrit Y."/>
            <person name="Stielow J.B."/>
            <person name="Szollosi G."/>
            <person name="Zifcakova L."/>
            <person name="Stursova M."/>
            <person name="Spatafora J.W."/>
            <person name="Tedersoo L."/>
            <person name="Vaario L.M."/>
            <person name="Yamada A."/>
            <person name="Yan M."/>
            <person name="Wang P."/>
            <person name="Xu J."/>
            <person name="Bruns T."/>
            <person name="Baldrian P."/>
            <person name="Vilgalys R."/>
            <person name="Dunand C."/>
            <person name="Henrissat B."/>
            <person name="Grigoriev I.V."/>
            <person name="Hibbett D."/>
            <person name="Nagy L.G."/>
            <person name="Martin F.M."/>
        </authorList>
    </citation>
    <scope>NUCLEOTIDE SEQUENCE</scope>
    <source>
        <strain evidence="2">Prilba</strain>
    </source>
</reference>
<sequence>MSMPHELSDDISIDSDSDSQESESTSHSFFTRSQRYSSPAVPISVALDPFRAPLPSVEEMNSQINRLRMTVDLMQKELIRVTAQFAASKARCAMMRTTAEANAELDQEKPKSRQAIKTDSRYVTLATTRAQWAAEQGDEQAQKRADDAALYAIRKEMRERVFSDPLSSYRRKRELIAICRALGLNTPGTIRELVSRIKSHLSSHPELQQNPRFARLFVQNRRRRAHNVNC</sequence>
<organism evidence="2 3">
    <name type="scientific">Russula ochroleuca</name>
    <dbReference type="NCBI Taxonomy" id="152965"/>
    <lineage>
        <taxon>Eukaryota</taxon>
        <taxon>Fungi</taxon>
        <taxon>Dikarya</taxon>
        <taxon>Basidiomycota</taxon>
        <taxon>Agaricomycotina</taxon>
        <taxon>Agaricomycetes</taxon>
        <taxon>Russulales</taxon>
        <taxon>Russulaceae</taxon>
        <taxon>Russula</taxon>
    </lineage>
</organism>